<sequence>MLLAGVLAAAPLPLAAQQGARRSEQDQARDAVRDGRLTPLSQVLSALSARTPGEHLDTRFSETTDGRPVYLVTWRTPDNRVVIFVVDARTGRVLEQRGD</sequence>
<keyword evidence="4" id="KW-1185">Reference proteome</keyword>
<name>A0A2Z3HU49_9CAUL</name>
<protein>
    <recommendedName>
        <fullName evidence="2">PepSY domain-containing protein</fullName>
    </recommendedName>
</protein>
<evidence type="ECO:0000313" key="3">
    <source>
        <dbReference type="EMBL" id="AWM76901.1"/>
    </source>
</evidence>
<feature type="domain" description="PepSY" evidence="2">
    <location>
        <begin position="40"/>
        <end position="96"/>
    </location>
</feature>
<dbReference type="KEGG" id="phb:HYN04_03480"/>
<gene>
    <name evidence="3" type="ORF">HYN04_03480</name>
</gene>
<accession>A0A2Z3HU49</accession>
<organism evidence="3 4">
    <name type="scientific">Phenylobacterium parvum</name>
    <dbReference type="NCBI Taxonomy" id="2201350"/>
    <lineage>
        <taxon>Bacteria</taxon>
        <taxon>Pseudomonadati</taxon>
        <taxon>Pseudomonadota</taxon>
        <taxon>Alphaproteobacteria</taxon>
        <taxon>Caulobacterales</taxon>
        <taxon>Caulobacteraceae</taxon>
        <taxon>Phenylobacterium</taxon>
    </lineage>
</organism>
<dbReference type="OrthoDB" id="7632485at2"/>
<dbReference type="InterPro" id="IPR025711">
    <property type="entry name" value="PepSY"/>
</dbReference>
<dbReference type="Pfam" id="PF03413">
    <property type="entry name" value="PepSY"/>
    <property type="match status" value="1"/>
</dbReference>
<feature type="region of interest" description="Disordered" evidence="1">
    <location>
        <begin position="16"/>
        <end position="36"/>
    </location>
</feature>
<evidence type="ECO:0000259" key="2">
    <source>
        <dbReference type="Pfam" id="PF03413"/>
    </source>
</evidence>
<dbReference type="Gene3D" id="3.10.450.40">
    <property type="match status" value="1"/>
</dbReference>
<reference evidence="4" key="1">
    <citation type="submission" date="2018-05" db="EMBL/GenBank/DDBJ databases">
        <title>Genome sequencing of Phenylobacterium sp. HYN0004.</title>
        <authorList>
            <person name="Yi H."/>
            <person name="Baek C."/>
        </authorList>
    </citation>
    <scope>NUCLEOTIDE SEQUENCE [LARGE SCALE GENOMIC DNA]</scope>
    <source>
        <strain evidence="4">HYN0004</strain>
    </source>
</reference>
<evidence type="ECO:0000256" key="1">
    <source>
        <dbReference type="SAM" id="MobiDB-lite"/>
    </source>
</evidence>
<feature type="compositionally biased region" description="Basic and acidic residues" evidence="1">
    <location>
        <begin position="21"/>
        <end position="36"/>
    </location>
</feature>
<dbReference type="EMBL" id="CP029479">
    <property type="protein sequence ID" value="AWM76901.1"/>
    <property type="molecule type" value="Genomic_DNA"/>
</dbReference>
<evidence type="ECO:0000313" key="4">
    <source>
        <dbReference type="Proteomes" id="UP000247763"/>
    </source>
</evidence>
<proteinExistence type="predicted"/>
<dbReference type="Proteomes" id="UP000247763">
    <property type="component" value="Chromosome"/>
</dbReference>
<dbReference type="AlphaFoldDB" id="A0A2Z3HU49"/>